<dbReference type="Pfam" id="PF02518">
    <property type="entry name" value="HATPase_c"/>
    <property type="match status" value="1"/>
</dbReference>
<dbReference type="Gene3D" id="3.40.50.2300">
    <property type="match status" value="1"/>
</dbReference>
<dbReference type="SUPFAM" id="SSF52172">
    <property type="entry name" value="CheY-like"/>
    <property type="match status" value="1"/>
</dbReference>
<keyword evidence="5" id="KW-0418">Kinase</keyword>
<evidence type="ECO:0000259" key="4">
    <source>
        <dbReference type="PROSITE" id="PS50110"/>
    </source>
</evidence>
<dbReference type="SUPFAM" id="SSF55874">
    <property type="entry name" value="ATPase domain of HSP90 chaperone/DNA topoisomerase II/histidine kinase"/>
    <property type="match status" value="1"/>
</dbReference>
<dbReference type="PROSITE" id="PS50109">
    <property type="entry name" value="HIS_KIN"/>
    <property type="match status" value="1"/>
</dbReference>
<dbReference type="InterPro" id="IPR001789">
    <property type="entry name" value="Sig_transdc_resp-reg_receiver"/>
</dbReference>
<dbReference type="PANTHER" id="PTHR43547">
    <property type="entry name" value="TWO-COMPONENT HISTIDINE KINASE"/>
    <property type="match status" value="1"/>
</dbReference>
<dbReference type="Gene3D" id="3.30.565.10">
    <property type="entry name" value="Histidine kinase-like ATPase, C-terminal domain"/>
    <property type="match status" value="1"/>
</dbReference>
<keyword evidence="5" id="KW-0808">Transferase</keyword>
<keyword evidence="1 2" id="KW-0597">Phosphoprotein</keyword>
<reference evidence="5 6" key="1">
    <citation type="submission" date="2011-06" db="EMBL/GenBank/DDBJ databases">
        <title>The complete genome of Spirochaeta thermophila DSM 6578.</title>
        <authorList>
            <consortium name="US DOE Joint Genome Institute (JGI-PGF)"/>
            <person name="Lucas S."/>
            <person name="Lapidus A."/>
            <person name="Bruce D."/>
            <person name="Goodwin L."/>
            <person name="Pitluck S."/>
            <person name="Peters L."/>
            <person name="Kyrpides N."/>
            <person name="Mavromatis K."/>
            <person name="Ivanova N."/>
            <person name="Mikailova N."/>
            <person name="Pagani I."/>
            <person name="Chertkov O."/>
            <person name="Detter J.C."/>
            <person name="Tapia R."/>
            <person name="Han C."/>
            <person name="Land M."/>
            <person name="Hauser L."/>
            <person name="Markowitz V."/>
            <person name="Cheng J.-F."/>
            <person name="Hugenholtz P."/>
            <person name="Woyke T."/>
            <person name="Wu D."/>
            <person name="Spring S."/>
            <person name="Merkhoffer B."/>
            <person name="Schneider S."/>
            <person name="Klenk H.-P."/>
            <person name="Eisen J.A."/>
        </authorList>
    </citation>
    <scope>NUCLEOTIDE SEQUENCE [LARGE SCALE GENOMIC DNA]</scope>
    <source>
        <strain evidence="6">ATCC 700085 / DSM 6578 / Z-1203</strain>
    </source>
</reference>
<dbReference type="OrthoDB" id="9797769at2"/>
<keyword evidence="6" id="KW-1185">Reference proteome</keyword>
<dbReference type="PROSITE" id="PS50110">
    <property type="entry name" value="RESPONSE_REGULATORY"/>
    <property type="match status" value="1"/>
</dbReference>
<dbReference type="Proteomes" id="UP000007254">
    <property type="component" value="Chromosome"/>
</dbReference>
<accession>G0G9W3</accession>
<dbReference type="InterPro" id="IPR003594">
    <property type="entry name" value="HATPase_dom"/>
</dbReference>
<dbReference type="CDD" id="cd19920">
    <property type="entry name" value="REC_PA4781-like"/>
    <property type="match status" value="1"/>
</dbReference>
<feature type="domain" description="Response regulatory" evidence="4">
    <location>
        <begin position="10"/>
        <end position="125"/>
    </location>
</feature>
<protein>
    <submittedName>
        <fullName evidence="5">Response regulator receiver sensor signal transduction histidine kinase</fullName>
    </submittedName>
</protein>
<dbReference type="PANTHER" id="PTHR43547:SF2">
    <property type="entry name" value="HYBRID SIGNAL TRANSDUCTION HISTIDINE KINASE C"/>
    <property type="match status" value="1"/>
</dbReference>
<dbReference type="Pfam" id="PF00072">
    <property type="entry name" value="Response_reg"/>
    <property type="match status" value="1"/>
</dbReference>
<dbReference type="STRING" id="869211.Spith_0583"/>
<dbReference type="SMART" id="SM00448">
    <property type="entry name" value="REC"/>
    <property type="match status" value="1"/>
</dbReference>
<dbReference type="EMBL" id="CP002903">
    <property type="protein sequence ID" value="AEJ60863.1"/>
    <property type="molecule type" value="Genomic_DNA"/>
</dbReference>
<feature type="modified residue" description="4-aspartylphosphate" evidence="2">
    <location>
        <position position="58"/>
    </location>
</feature>
<name>G0G9W3_WINT7</name>
<evidence type="ECO:0000256" key="2">
    <source>
        <dbReference type="PROSITE-ProRule" id="PRU00169"/>
    </source>
</evidence>
<dbReference type="HOGENOM" id="CLU_000445_114_72_12"/>
<dbReference type="AlphaFoldDB" id="G0G9W3"/>
<organism evidence="5 6">
    <name type="scientific">Winmispira thermophila (strain ATCC 700085 / DSM 6578 / Z-1203)</name>
    <name type="common">Spirochaeta thermophila</name>
    <dbReference type="NCBI Taxonomy" id="869211"/>
    <lineage>
        <taxon>Bacteria</taxon>
        <taxon>Pseudomonadati</taxon>
        <taxon>Spirochaetota</taxon>
        <taxon>Spirochaetia</taxon>
        <taxon>Winmispirales</taxon>
        <taxon>Winmispiraceae</taxon>
        <taxon>Winmispira</taxon>
    </lineage>
</organism>
<evidence type="ECO:0000259" key="3">
    <source>
        <dbReference type="PROSITE" id="PS50109"/>
    </source>
</evidence>
<dbReference type="RefSeq" id="WP_014624243.1">
    <property type="nucleotide sequence ID" value="NC_017583.1"/>
</dbReference>
<proteinExistence type="predicted"/>
<evidence type="ECO:0000313" key="5">
    <source>
        <dbReference type="EMBL" id="AEJ60863.1"/>
    </source>
</evidence>
<dbReference type="KEGG" id="stq:Spith_0583"/>
<evidence type="ECO:0000256" key="1">
    <source>
        <dbReference type="ARBA" id="ARBA00022553"/>
    </source>
</evidence>
<evidence type="ECO:0000313" key="6">
    <source>
        <dbReference type="Proteomes" id="UP000007254"/>
    </source>
</evidence>
<dbReference type="InterPro" id="IPR036890">
    <property type="entry name" value="HATPase_C_sf"/>
</dbReference>
<dbReference type="InterPro" id="IPR011006">
    <property type="entry name" value="CheY-like_superfamily"/>
</dbReference>
<dbReference type="InterPro" id="IPR005467">
    <property type="entry name" value="His_kinase_dom"/>
</dbReference>
<sequence length="431" mass="48390">MTQRTEKKHRILIVDDTPPNIQLLGSILQEHYIVSFAESGPEALSRLEKTPFDLILLDIMMPEMDGFEVCRRVRNNPKTRDIPIIFLSAKADRESVMKGLELGGQDYVVKPYDPRELLKRVQTQLSLREQQKKIEELSQKARPAAIPLTKLTGLEFLTRKQFYEKLMFLTIHENLSSRLNLVRDTPLLTENDPALSLAEIEKILLLTRNHLSKNKDGLLKAGMEEARELMTAFSKAELQKHLVIIREALTQHNVISNGLFFVKTYFETLKDHVSHTEDGTGRPVSDMVASVLEEVLPLLPEPVTVTTATPPVQDPSPLSRDHLFLILAHGLLTAAESILSGEGEGDVSFSAYPHGGILYLEISDTGTGLKVQERRRLLKAFEEEDLGVGILALGLATVKELVETRYKGTFRIEETEAGTKTSVQIPLRMAQ</sequence>
<gene>
    <name evidence="5" type="ordered locus">Spith_0583</name>
</gene>
<dbReference type="GO" id="GO:0000155">
    <property type="term" value="F:phosphorelay sensor kinase activity"/>
    <property type="evidence" value="ECO:0007669"/>
    <property type="project" value="TreeGrafter"/>
</dbReference>
<feature type="domain" description="Histidine kinase" evidence="3">
    <location>
        <begin position="320"/>
        <end position="429"/>
    </location>
</feature>